<name>A0A6B9F535_9EURY</name>
<dbReference type="OrthoDB" id="262877at2157"/>
<dbReference type="Pfam" id="PF10604">
    <property type="entry name" value="Polyketide_cyc2"/>
    <property type="match status" value="1"/>
</dbReference>
<sequence length="133" mass="14747">MHDVERDRFVAASPREIERRLSPRALLAWEGSFEATTVTEDGDATLVTATGPGISFRLRFEELADGYRYEQVGDGPFERMETRVTVTAEDEGSRVRARSRVSLALPVPLADRLGAWKRGGELDRLLDGLEGAV</sequence>
<dbReference type="GeneID" id="99246775"/>
<dbReference type="InterPro" id="IPR023393">
    <property type="entry name" value="START-like_dom_sf"/>
</dbReference>
<dbReference type="RefSeq" id="WP_157689928.1">
    <property type="nucleotide sequence ID" value="NZ_CP034345.1"/>
</dbReference>
<gene>
    <name evidence="1" type="ORF">EI982_12060</name>
</gene>
<dbReference type="SUPFAM" id="SSF55961">
    <property type="entry name" value="Bet v1-like"/>
    <property type="match status" value="1"/>
</dbReference>
<evidence type="ECO:0000313" key="1">
    <source>
        <dbReference type="EMBL" id="QGX95468.1"/>
    </source>
</evidence>
<organism evidence="1 2">
    <name type="scientific">Haloplanus rallus</name>
    <dbReference type="NCBI Taxonomy" id="1816183"/>
    <lineage>
        <taxon>Archaea</taxon>
        <taxon>Methanobacteriati</taxon>
        <taxon>Methanobacteriota</taxon>
        <taxon>Stenosarchaea group</taxon>
        <taxon>Halobacteria</taxon>
        <taxon>Halobacteriales</taxon>
        <taxon>Haloferacaceae</taxon>
        <taxon>Haloplanus</taxon>
    </lineage>
</organism>
<dbReference type="Gene3D" id="3.30.530.20">
    <property type="match status" value="1"/>
</dbReference>
<accession>A0A6B9F535</accession>
<dbReference type="InterPro" id="IPR019587">
    <property type="entry name" value="Polyketide_cyclase/dehydratase"/>
</dbReference>
<dbReference type="Proteomes" id="UP000428325">
    <property type="component" value="Chromosome"/>
</dbReference>
<dbReference type="AlphaFoldDB" id="A0A6B9F535"/>
<evidence type="ECO:0000313" key="2">
    <source>
        <dbReference type="Proteomes" id="UP000428325"/>
    </source>
</evidence>
<dbReference type="KEGG" id="hra:EI982_12060"/>
<protein>
    <submittedName>
        <fullName evidence="1">SRPBCC family protein</fullName>
    </submittedName>
</protein>
<keyword evidence="2" id="KW-1185">Reference proteome</keyword>
<reference evidence="1 2" key="1">
    <citation type="submission" date="2018-12" db="EMBL/GenBank/DDBJ databases">
        <title>Complete genome sequence of Haloplanus rallus MBLA0036.</title>
        <authorList>
            <person name="Nam Y.-d."/>
            <person name="Kang J."/>
            <person name="Chung W.-H."/>
            <person name="Park Y.S."/>
        </authorList>
    </citation>
    <scope>NUCLEOTIDE SEQUENCE [LARGE SCALE GENOMIC DNA]</scope>
    <source>
        <strain evidence="1 2">MBLA0036</strain>
    </source>
</reference>
<dbReference type="EMBL" id="CP034345">
    <property type="protein sequence ID" value="QGX95468.1"/>
    <property type="molecule type" value="Genomic_DNA"/>
</dbReference>
<proteinExistence type="predicted"/>